<dbReference type="Proteomes" id="UP000815325">
    <property type="component" value="Unassembled WGS sequence"/>
</dbReference>
<name>A0ABQ7H3B5_DUNSA</name>
<evidence type="ECO:0000313" key="4">
    <source>
        <dbReference type="Proteomes" id="UP000815325"/>
    </source>
</evidence>
<feature type="region of interest" description="Disordered" evidence="1">
    <location>
        <begin position="174"/>
        <end position="285"/>
    </location>
</feature>
<gene>
    <name evidence="3" type="ORF">DUNSADRAFT_13232</name>
</gene>
<dbReference type="PANTHER" id="PTHR35464">
    <property type="entry name" value="OS06G0115200 PROTEIN"/>
    <property type="match status" value="1"/>
</dbReference>
<accession>A0ABQ7H3B5</accession>
<evidence type="ECO:0000256" key="2">
    <source>
        <dbReference type="SAM" id="Phobius"/>
    </source>
</evidence>
<keyword evidence="4" id="KW-1185">Reference proteome</keyword>
<keyword evidence="2" id="KW-1133">Transmembrane helix</keyword>
<reference evidence="3" key="1">
    <citation type="submission" date="2017-08" db="EMBL/GenBank/DDBJ databases">
        <authorList>
            <person name="Polle J.E."/>
            <person name="Barry K."/>
            <person name="Cushman J."/>
            <person name="Schmutz J."/>
            <person name="Tran D."/>
            <person name="Hathwaick L.T."/>
            <person name="Yim W.C."/>
            <person name="Jenkins J."/>
            <person name="Mckie-Krisberg Z.M."/>
            <person name="Prochnik S."/>
            <person name="Lindquist E."/>
            <person name="Dockter R.B."/>
            <person name="Adam C."/>
            <person name="Molina H."/>
            <person name="Bunkerborg J."/>
            <person name="Jin E."/>
            <person name="Buchheim M."/>
            <person name="Magnuson J."/>
        </authorList>
    </citation>
    <scope>NUCLEOTIDE SEQUENCE</scope>
    <source>
        <strain evidence="3">CCAP 19/18</strain>
    </source>
</reference>
<dbReference type="InterPro" id="IPR045288">
    <property type="entry name" value="At1g75140-like"/>
</dbReference>
<keyword evidence="2" id="KW-0472">Membrane</keyword>
<keyword evidence="2" id="KW-0812">Transmembrane</keyword>
<sequence length="473" mass="49404">MQVYTWGALDPGAGVNGQQLDASETMQHVLEEHGGTAPITLMQPFRSSSRAQAKRLVAIWDAAGRMRVQRDNGTIRFQAATNHTHLASNAIGAMVVSLTPTHASVQLQTLRSPPRAHVCKLLNGSRLIAAVFDPARQSRAYAVNDRAQLLTMMVPHEHRTTTCKVLKVRPLPMLLPEDSPSNESWSREACEPGTTSTDSSLPGSDSISSSDHKSGSTIGQSEPGGTTSSCNGEPKAGGSNKDSGCEEIKTNGAGVAEGGGVQDEKQQGLTGVGVKGEGGQCDSKPTLIQGPVLLASLRGYLIMSGPRGVTVFNVSSLHLPPQEVITEPAASLAGLFGASIEVPPPGSATNFTNSPVHLLATSPNGGVLAVGLGSAKQGIVAMFESSMHVPPALSASKSVSNRAPWLQPFVIGVAALLSLLFFKLRSRSSSMGPMGLTPGGLAARRGKERLEGGLFAGHSWRTLLVDRPVIKGD</sequence>
<dbReference type="EMBL" id="MU069487">
    <property type="protein sequence ID" value="KAF5841364.1"/>
    <property type="molecule type" value="Genomic_DNA"/>
</dbReference>
<feature type="compositionally biased region" description="Low complexity" evidence="1">
    <location>
        <begin position="193"/>
        <end position="209"/>
    </location>
</feature>
<feature type="compositionally biased region" description="Gly residues" evidence="1">
    <location>
        <begin position="270"/>
        <end position="279"/>
    </location>
</feature>
<evidence type="ECO:0000313" key="3">
    <source>
        <dbReference type="EMBL" id="KAF5841364.1"/>
    </source>
</evidence>
<feature type="compositionally biased region" description="Polar residues" evidence="1">
    <location>
        <begin position="218"/>
        <end position="231"/>
    </location>
</feature>
<organism evidence="3 4">
    <name type="scientific">Dunaliella salina</name>
    <name type="common">Green alga</name>
    <name type="synonym">Protococcus salinus</name>
    <dbReference type="NCBI Taxonomy" id="3046"/>
    <lineage>
        <taxon>Eukaryota</taxon>
        <taxon>Viridiplantae</taxon>
        <taxon>Chlorophyta</taxon>
        <taxon>core chlorophytes</taxon>
        <taxon>Chlorophyceae</taxon>
        <taxon>CS clade</taxon>
        <taxon>Chlamydomonadales</taxon>
        <taxon>Dunaliellaceae</taxon>
        <taxon>Dunaliella</taxon>
    </lineage>
</organism>
<feature type="transmembrane region" description="Helical" evidence="2">
    <location>
        <begin position="405"/>
        <end position="424"/>
    </location>
</feature>
<dbReference type="PANTHER" id="PTHR35464:SF1">
    <property type="entry name" value="OS06G0115200 PROTEIN"/>
    <property type="match status" value="1"/>
</dbReference>
<evidence type="ECO:0000256" key="1">
    <source>
        <dbReference type="SAM" id="MobiDB-lite"/>
    </source>
</evidence>
<proteinExistence type="predicted"/>
<comment type="caution">
    <text evidence="3">The sequence shown here is derived from an EMBL/GenBank/DDBJ whole genome shotgun (WGS) entry which is preliminary data.</text>
</comment>
<protein>
    <submittedName>
        <fullName evidence="3">Uncharacterized protein</fullName>
    </submittedName>
</protein>